<dbReference type="OrthoDB" id="8044640at2759"/>
<proteinExistence type="predicted"/>
<dbReference type="AlphaFoldDB" id="A0A4Y2ID99"/>
<dbReference type="EMBL" id="BGPR01002534">
    <property type="protein sequence ID" value="GBM75036.1"/>
    <property type="molecule type" value="Genomic_DNA"/>
</dbReference>
<organism evidence="1 2">
    <name type="scientific">Araneus ventricosus</name>
    <name type="common">Orbweaver spider</name>
    <name type="synonym">Epeira ventricosa</name>
    <dbReference type="NCBI Taxonomy" id="182803"/>
    <lineage>
        <taxon>Eukaryota</taxon>
        <taxon>Metazoa</taxon>
        <taxon>Ecdysozoa</taxon>
        <taxon>Arthropoda</taxon>
        <taxon>Chelicerata</taxon>
        <taxon>Arachnida</taxon>
        <taxon>Araneae</taxon>
        <taxon>Araneomorphae</taxon>
        <taxon>Entelegynae</taxon>
        <taxon>Araneoidea</taxon>
        <taxon>Araneidae</taxon>
        <taxon>Araneus</taxon>
    </lineage>
</organism>
<evidence type="ECO:0000313" key="2">
    <source>
        <dbReference type="Proteomes" id="UP000499080"/>
    </source>
</evidence>
<dbReference type="Proteomes" id="UP000499080">
    <property type="component" value="Unassembled WGS sequence"/>
</dbReference>
<comment type="caution">
    <text evidence="1">The sequence shown here is derived from an EMBL/GenBank/DDBJ whole genome shotgun (WGS) entry which is preliminary data.</text>
</comment>
<name>A0A4Y2ID99_ARAVE</name>
<keyword evidence="2" id="KW-1185">Reference proteome</keyword>
<sequence>MSLRLFLYRHNDLKAKVREVSKVTIAEITKFWMRARIPMHDPQQCQKKLEKLFEEWRLVKKNKKHKTPNQKAKEHAFSSKLDNLFDIAHADVLNIIKIAEDRDYLLEQREDGRRGSVLIKISCRKN</sequence>
<accession>A0A4Y2ID99</accession>
<evidence type="ECO:0000313" key="1">
    <source>
        <dbReference type="EMBL" id="GBM75036.1"/>
    </source>
</evidence>
<protein>
    <submittedName>
        <fullName evidence="1">Uncharacterized protein</fullName>
    </submittedName>
</protein>
<reference evidence="1 2" key="1">
    <citation type="journal article" date="2019" name="Sci. Rep.">
        <title>Orb-weaving spider Araneus ventricosus genome elucidates the spidroin gene catalogue.</title>
        <authorList>
            <person name="Kono N."/>
            <person name="Nakamura H."/>
            <person name="Ohtoshi R."/>
            <person name="Moran D.A.P."/>
            <person name="Shinohara A."/>
            <person name="Yoshida Y."/>
            <person name="Fujiwara M."/>
            <person name="Mori M."/>
            <person name="Tomita M."/>
            <person name="Arakawa K."/>
        </authorList>
    </citation>
    <scope>NUCLEOTIDE SEQUENCE [LARGE SCALE GENOMIC DNA]</scope>
</reference>
<gene>
    <name evidence="1" type="ORF">AVEN_213330_1</name>
</gene>